<protein>
    <submittedName>
        <fullName evidence="3">Uncharacterized protein</fullName>
    </submittedName>
</protein>
<evidence type="ECO:0000313" key="3">
    <source>
        <dbReference type="EMBL" id="APU14994.1"/>
    </source>
</evidence>
<feature type="region of interest" description="Disordered" evidence="1">
    <location>
        <begin position="72"/>
        <end position="94"/>
    </location>
</feature>
<keyword evidence="2" id="KW-0472">Membrane</keyword>
<sequence length="94" mass="10964">MVTERWSSMMWPLLGALLVAWLVLFGIVVVGVLLVDWLRHCRQRRQDREQFAEYRRAIAVLRRGRVTPGACRRAVRTRENQRRPAPKAGVNRPS</sequence>
<evidence type="ECO:0000313" key="4">
    <source>
        <dbReference type="Proteomes" id="UP000185511"/>
    </source>
</evidence>
<organism evidence="3 4">
    <name type="scientific">Actinoalloteichus fjordicus</name>
    <dbReference type="NCBI Taxonomy" id="1612552"/>
    <lineage>
        <taxon>Bacteria</taxon>
        <taxon>Bacillati</taxon>
        <taxon>Actinomycetota</taxon>
        <taxon>Actinomycetes</taxon>
        <taxon>Pseudonocardiales</taxon>
        <taxon>Pseudonocardiaceae</taxon>
        <taxon>Actinoalloteichus</taxon>
    </lineage>
</organism>
<dbReference type="AlphaFoldDB" id="A0AAC9LDR1"/>
<reference evidence="4" key="1">
    <citation type="submission" date="2016-06" db="EMBL/GenBank/DDBJ databases">
        <title>Complete genome sequence of Actinoalloteichus fjordicus DSM 46855 (=ADI127-17), type strain of the new species Actinoalloteichus fjordicus.</title>
        <authorList>
            <person name="Ruckert C."/>
            <person name="Nouioui I."/>
            <person name="Willmese J."/>
            <person name="van Wezel G."/>
            <person name="Klenk H.-P."/>
            <person name="Kalinowski J."/>
            <person name="Zotchev S.B."/>
        </authorList>
    </citation>
    <scope>NUCLEOTIDE SEQUENCE [LARGE SCALE GENOMIC DNA]</scope>
    <source>
        <strain evidence="4">ADI127-7</strain>
    </source>
</reference>
<dbReference type="KEGG" id="acad:UA74_14690"/>
<proteinExistence type="predicted"/>
<keyword evidence="4" id="KW-1185">Reference proteome</keyword>
<keyword evidence="2" id="KW-0812">Transmembrane</keyword>
<evidence type="ECO:0000256" key="1">
    <source>
        <dbReference type="SAM" id="MobiDB-lite"/>
    </source>
</evidence>
<dbReference type="Proteomes" id="UP000185511">
    <property type="component" value="Chromosome"/>
</dbReference>
<dbReference type="EMBL" id="CP016076">
    <property type="protein sequence ID" value="APU14994.1"/>
    <property type="molecule type" value="Genomic_DNA"/>
</dbReference>
<feature type="transmembrane region" description="Helical" evidence="2">
    <location>
        <begin position="12"/>
        <end position="38"/>
    </location>
</feature>
<keyword evidence="2" id="KW-1133">Transmembrane helix</keyword>
<gene>
    <name evidence="3" type="ORF">UA74_14690</name>
</gene>
<name>A0AAC9LDR1_9PSEU</name>
<accession>A0AAC9LDR1</accession>
<evidence type="ECO:0000256" key="2">
    <source>
        <dbReference type="SAM" id="Phobius"/>
    </source>
</evidence>